<evidence type="ECO:0000259" key="1">
    <source>
        <dbReference type="Pfam" id="PF00535"/>
    </source>
</evidence>
<sequence>MSSSLEKLITVVMPLRNGERHLAPAVESVLRQTHWNLELIIVDDFSNDGSAAIVDLYARKDPRVKYFRTGSPQGFYASINLAMEQSLGSYIKLMRQDSILSPEALESTVKCFEKDDQLSLVATGYQLIDEYSEPLSSPQLATANLNAFPVYGFEPNRIHYRGEVLSSCLFPLTNLVGDFGTVMFKAGIEASGFDERLSNLSELDYFLRLIMKGDFYLMSDNLVELRELSCDEGELCLMEGADIMKMSRKYSRVIEALGKSESSFIEMALEGYISRVRKLLDAGKISEDSLRKASDLLERAAMERSTHFSQVATATVTSIFEGLSLDFSPSKIANVKNPIAEAGSRSTTQDLVDMRLFTYYLVKRFISEEKKKELRAETVAQDMTKGVDINSTPFAKPSYSVLNR</sequence>
<evidence type="ECO:0000313" key="2">
    <source>
        <dbReference type="EMBL" id="MBN8661931.1"/>
    </source>
</evidence>
<reference evidence="2" key="1">
    <citation type="submission" date="2021-02" db="EMBL/GenBank/DDBJ databases">
        <title>Genome-Resolved Metagenomics of a Microbial Community Performing Photosynthetic Biological Nutrient Removal.</title>
        <authorList>
            <person name="Mcdaniel E.A."/>
        </authorList>
    </citation>
    <scope>NUCLEOTIDE SEQUENCE</scope>
    <source>
        <strain evidence="2">UWPOB_OBS1</strain>
    </source>
</reference>
<accession>A0A8J7PEJ4</accession>
<name>A0A8J7PEJ4_9BACT</name>
<dbReference type="InterPro" id="IPR029044">
    <property type="entry name" value="Nucleotide-diphossugar_trans"/>
</dbReference>
<dbReference type="PANTHER" id="PTHR22916:SF3">
    <property type="entry name" value="UDP-GLCNAC:BETAGAL BETA-1,3-N-ACETYLGLUCOSAMINYLTRANSFERASE-LIKE PROTEIN 1"/>
    <property type="match status" value="1"/>
</dbReference>
<proteinExistence type="predicted"/>
<dbReference type="AlphaFoldDB" id="A0A8J7PEJ4"/>
<dbReference type="Gene3D" id="3.90.550.10">
    <property type="entry name" value="Spore Coat Polysaccharide Biosynthesis Protein SpsA, Chain A"/>
    <property type="match status" value="1"/>
</dbReference>
<gene>
    <name evidence="2" type="ORF">J0M35_16305</name>
</gene>
<feature type="domain" description="Glycosyltransferase 2-like" evidence="1">
    <location>
        <begin position="10"/>
        <end position="126"/>
    </location>
</feature>
<dbReference type="Pfam" id="PF00535">
    <property type="entry name" value="Glycos_transf_2"/>
    <property type="match status" value="1"/>
</dbReference>
<organism evidence="2 3">
    <name type="scientific">Candidatus Obscuribacter phosphatis</name>
    <dbReference type="NCBI Taxonomy" id="1906157"/>
    <lineage>
        <taxon>Bacteria</taxon>
        <taxon>Bacillati</taxon>
        <taxon>Candidatus Melainabacteria</taxon>
        <taxon>Candidatus Obscuribacterales</taxon>
        <taxon>Candidatus Obscuribacteraceae</taxon>
        <taxon>Candidatus Obscuribacter</taxon>
    </lineage>
</organism>
<dbReference type="SUPFAM" id="SSF53448">
    <property type="entry name" value="Nucleotide-diphospho-sugar transferases"/>
    <property type="match status" value="1"/>
</dbReference>
<dbReference type="EMBL" id="JAFLCK010000027">
    <property type="protein sequence ID" value="MBN8661931.1"/>
    <property type="molecule type" value="Genomic_DNA"/>
</dbReference>
<dbReference type="Proteomes" id="UP000664277">
    <property type="component" value="Unassembled WGS sequence"/>
</dbReference>
<dbReference type="GO" id="GO:0016758">
    <property type="term" value="F:hexosyltransferase activity"/>
    <property type="evidence" value="ECO:0007669"/>
    <property type="project" value="UniProtKB-ARBA"/>
</dbReference>
<dbReference type="InterPro" id="IPR001173">
    <property type="entry name" value="Glyco_trans_2-like"/>
</dbReference>
<protein>
    <submittedName>
        <fullName evidence="2">Glycosyltransferase family 2 protein</fullName>
    </submittedName>
</protein>
<evidence type="ECO:0000313" key="3">
    <source>
        <dbReference type="Proteomes" id="UP000664277"/>
    </source>
</evidence>
<dbReference type="CDD" id="cd00761">
    <property type="entry name" value="Glyco_tranf_GTA_type"/>
    <property type="match status" value="1"/>
</dbReference>
<dbReference type="PANTHER" id="PTHR22916">
    <property type="entry name" value="GLYCOSYLTRANSFERASE"/>
    <property type="match status" value="1"/>
</dbReference>
<comment type="caution">
    <text evidence="2">The sequence shown here is derived from an EMBL/GenBank/DDBJ whole genome shotgun (WGS) entry which is preliminary data.</text>
</comment>